<dbReference type="InterPro" id="IPR013087">
    <property type="entry name" value="Znf_C2H2_type"/>
</dbReference>
<evidence type="ECO:0000259" key="2">
    <source>
        <dbReference type="PROSITE" id="PS00028"/>
    </source>
</evidence>
<reference evidence="3" key="1">
    <citation type="submission" date="2021-12" db="EMBL/GenBank/DDBJ databases">
        <title>Convergent genome expansion in fungi linked to evolution of root-endophyte symbiosis.</title>
        <authorList>
            <consortium name="DOE Joint Genome Institute"/>
            <person name="Ke Y.-H."/>
            <person name="Bonito G."/>
            <person name="Liao H.-L."/>
            <person name="Looney B."/>
            <person name="Rojas-Flechas A."/>
            <person name="Nash J."/>
            <person name="Hameed K."/>
            <person name="Schadt C."/>
            <person name="Martin F."/>
            <person name="Crous P.W."/>
            <person name="Miettinen O."/>
            <person name="Magnuson J.K."/>
            <person name="Labbe J."/>
            <person name="Jacobson D."/>
            <person name="Doktycz M.J."/>
            <person name="Veneault-Fourrey C."/>
            <person name="Kuo A."/>
            <person name="Mondo S."/>
            <person name="Calhoun S."/>
            <person name="Riley R."/>
            <person name="Ohm R."/>
            <person name="LaButti K."/>
            <person name="Andreopoulos B."/>
            <person name="Pangilinan J."/>
            <person name="Nolan M."/>
            <person name="Tritt A."/>
            <person name="Clum A."/>
            <person name="Lipzen A."/>
            <person name="Daum C."/>
            <person name="Barry K."/>
            <person name="Grigoriev I.V."/>
            <person name="Vilgalys R."/>
        </authorList>
    </citation>
    <scope>NUCLEOTIDE SEQUENCE</scope>
    <source>
        <strain evidence="3">PMI_201</strain>
    </source>
</reference>
<dbReference type="PROSITE" id="PS00028">
    <property type="entry name" value="ZINC_FINGER_C2H2_1"/>
    <property type="match status" value="1"/>
</dbReference>
<feature type="compositionally biased region" description="Basic and acidic residues" evidence="1">
    <location>
        <begin position="287"/>
        <end position="297"/>
    </location>
</feature>
<feature type="compositionally biased region" description="Polar residues" evidence="1">
    <location>
        <begin position="221"/>
        <end position="231"/>
    </location>
</feature>
<feature type="region of interest" description="Disordered" evidence="1">
    <location>
        <begin position="156"/>
        <end position="297"/>
    </location>
</feature>
<feature type="compositionally biased region" description="Polar residues" evidence="1">
    <location>
        <begin position="182"/>
        <end position="205"/>
    </location>
</feature>
<accession>A0AAD4Q369</accession>
<feature type="region of interest" description="Disordered" evidence="1">
    <location>
        <begin position="586"/>
        <end position="645"/>
    </location>
</feature>
<feature type="compositionally biased region" description="Polar residues" evidence="1">
    <location>
        <begin position="1146"/>
        <end position="1155"/>
    </location>
</feature>
<dbReference type="AlphaFoldDB" id="A0AAD4Q369"/>
<feature type="region of interest" description="Disordered" evidence="1">
    <location>
        <begin position="1136"/>
        <end position="1155"/>
    </location>
</feature>
<feature type="domain" description="C2H2-type" evidence="2">
    <location>
        <begin position="842"/>
        <end position="865"/>
    </location>
</feature>
<feature type="compositionally biased region" description="Polar residues" evidence="1">
    <location>
        <begin position="240"/>
        <end position="252"/>
    </location>
</feature>
<dbReference type="RefSeq" id="XP_046074827.1">
    <property type="nucleotide sequence ID" value="XM_046213029.1"/>
</dbReference>
<dbReference type="EMBL" id="JAJTJA010000004">
    <property type="protein sequence ID" value="KAH8701121.1"/>
    <property type="molecule type" value="Genomic_DNA"/>
</dbReference>
<dbReference type="InterPro" id="IPR058925">
    <property type="entry name" value="zf-C2H2_AcuF"/>
</dbReference>
<name>A0AAD4Q369_9EURO</name>
<feature type="region of interest" description="Disordered" evidence="1">
    <location>
        <begin position="347"/>
        <end position="389"/>
    </location>
</feature>
<evidence type="ECO:0000313" key="3">
    <source>
        <dbReference type="EMBL" id="KAH8701121.1"/>
    </source>
</evidence>
<dbReference type="Pfam" id="PF26082">
    <property type="entry name" value="zf-C2H2_AcuF"/>
    <property type="match status" value="1"/>
</dbReference>
<protein>
    <submittedName>
        <fullName evidence="3">C2H2 finger domain protein</fullName>
    </submittedName>
</protein>
<feature type="compositionally biased region" description="Polar residues" evidence="1">
    <location>
        <begin position="157"/>
        <end position="175"/>
    </location>
</feature>
<feature type="region of interest" description="Disordered" evidence="1">
    <location>
        <begin position="1"/>
        <end position="81"/>
    </location>
</feature>
<evidence type="ECO:0000256" key="1">
    <source>
        <dbReference type="SAM" id="MobiDB-lite"/>
    </source>
</evidence>
<dbReference type="GeneID" id="70243316"/>
<comment type="caution">
    <text evidence="3">The sequence shown here is derived from an EMBL/GenBank/DDBJ whole genome shotgun (WGS) entry which is preliminary data.</text>
</comment>
<evidence type="ECO:0000313" key="4">
    <source>
        <dbReference type="Proteomes" id="UP001201262"/>
    </source>
</evidence>
<proteinExistence type="predicted"/>
<gene>
    <name evidence="3" type="ORF">BGW36DRAFT_339102</name>
</gene>
<feature type="region of interest" description="Disordered" evidence="1">
    <location>
        <begin position="950"/>
        <end position="974"/>
    </location>
</feature>
<feature type="compositionally biased region" description="Acidic residues" evidence="1">
    <location>
        <begin position="625"/>
        <end position="637"/>
    </location>
</feature>
<feature type="compositionally biased region" description="Basic and acidic residues" evidence="1">
    <location>
        <begin position="206"/>
        <end position="218"/>
    </location>
</feature>
<keyword evidence="4" id="KW-1185">Reference proteome</keyword>
<dbReference type="PANTHER" id="PTHR35391">
    <property type="entry name" value="C2H2-TYPE DOMAIN-CONTAINING PROTEIN-RELATED"/>
    <property type="match status" value="1"/>
</dbReference>
<organism evidence="3 4">
    <name type="scientific">Talaromyces proteolyticus</name>
    <dbReference type="NCBI Taxonomy" id="1131652"/>
    <lineage>
        <taxon>Eukaryota</taxon>
        <taxon>Fungi</taxon>
        <taxon>Dikarya</taxon>
        <taxon>Ascomycota</taxon>
        <taxon>Pezizomycotina</taxon>
        <taxon>Eurotiomycetes</taxon>
        <taxon>Eurotiomycetidae</taxon>
        <taxon>Eurotiales</taxon>
        <taxon>Trichocomaceae</taxon>
        <taxon>Talaromyces</taxon>
        <taxon>Talaromyces sect. Bacilispori</taxon>
    </lineage>
</organism>
<dbReference type="PANTHER" id="PTHR35391:SF3">
    <property type="entry name" value="FINGER DOMAIN PROTEIN, PUTATIVE (AFU_ORTHOLOGUE AFUA_8G04300)-RELATED"/>
    <property type="match status" value="1"/>
</dbReference>
<dbReference type="Proteomes" id="UP001201262">
    <property type="component" value="Unassembled WGS sequence"/>
</dbReference>
<dbReference type="SMART" id="SM00355">
    <property type="entry name" value="ZnF_C2H2"/>
    <property type="match status" value="3"/>
</dbReference>
<feature type="region of interest" description="Disordered" evidence="1">
    <location>
        <begin position="487"/>
        <end position="539"/>
    </location>
</feature>
<sequence length="1155" mass="127299">MARSNSSSRDRLSLPQSAFKTEAIEDPYLSGPSDLDEFSFDQHTSDGSLHQGPASRFSPVSPPTVERIPNQSMQNYEYGDNSFDPSNLFDYDLSGASDPGILSSVTTSPGDGLFGIYPLHPQSTEGHQLSSLQSLAEATLSSAFPSMDNQHQDFVATDSTNSHQPPRLNISSSTDNMDKLSVNPTPTSVKSQSPMVKVSTYSRGDSPTRDENQWESRRGSRSSIHLSPSLESNEEHATYNDDNNQSHSSHGLNASRAEDGSWHRNPATGQAGLDPSVRGNDFVPSPKDMEEERQRAERNVDIEIWSASVSAANSDAGDDYGFSYQHSRGRPRSVSAIETRHDYFSIMQPDNSNIPGPGQLIHESDPGSDFETGSDDSQPGSSKGLPSLESYLEDEPLARQFIRRYPWKDYAQFPLPVATKSQPDSSRAAMQLYDDLAKEFETASRVATWGTKRLNDTEVNNLLESDGFLKNLSISSKSTLLKLLPKRSISTSKHKRRHSQAGSRQSSFEAEPQEQDSKKDSMAGSRLSRRSSLNRPKSPTGVMAAAFYAGQMAASIGGHGSLSTTPTVSGKGNLSPATIMDRFRMRSRSEGSHAAPNLQELNIPKPRPSVAQVPSPVAKLNTPVDGDEADEDDDDSMDDKGLHMDLTPSQEKVIPTPEGFKRQISTLNPRLEPALVERFAAEQLLRYRKLIENKKRHVAAVKKGNCSARHRCFASGGGAEILPPRENAKDPNATRCQFQIPGYEASDEESNTFIDGVITPAGFPTGIPLPPVKKLPAEFECTLCFKVKKFQKPSDWTKHVHEDILPFTCTFPNCGEPKSFKRKADWVRHETERHRQLEWWACNMADCDHKCYRKDNFVQHLVREHKRPEPKTKKAKSPAVGAVESDPEIARLWKQVDECHKETRKSPEDEPCRFCGNICNDWKKLTVHLARHMEQIALPVLALVEEKSSTTKSHAKKVRTPSVASISPSAGADASNVLSSDVSNAEASINSPMMAGQASFDASQKTQQSRLHLNQSHMLLSPSDASAGTTYPPPSQYPVTSPAYLNPHYIPVHRNSMSYPPPANVMPARQPSFIPATNGPGPYQLSIPTTTINESQQLYYSPTAENMHISQEGMFPTIYGNPPAMGYQISTSPEGDNLSAPAYMTQDHSPTYPFQ</sequence>